<comment type="caution">
    <text evidence="2">The sequence shown here is derived from an EMBL/GenBank/DDBJ whole genome shotgun (WGS) entry which is preliminary data.</text>
</comment>
<dbReference type="AlphaFoldDB" id="U2P490"/>
<evidence type="ECO:0000313" key="3">
    <source>
        <dbReference type="Proteomes" id="UP000016648"/>
    </source>
</evidence>
<feature type="transmembrane region" description="Helical" evidence="1">
    <location>
        <begin position="12"/>
        <end position="32"/>
    </location>
</feature>
<keyword evidence="1" id="KW-1133">Transmembrane helix</keyword>
<keyword evidence="1" id="KW-0812">Transmembrane</keyword>
<proteinExistence type="predicted"/>
<keyword evidence="3" id="KW-1185">Reference proteome</keyword>
<organism evidence="2 3">
    <name type="scientific">Segatella baroniae F0067</name>
    <dbReference type="NCBI Taxonomy" id="1115809"/>
    <lineage>
        <taxon>Bacteria</taxon>
        <taxon>Pseudomonadati</taxon>
        <taxon>Bacteroidota</taxon>
        <taxon>Bacteroidia</taxon>
        <taxon>Bacteroidales</taxon>
        <taxon>Prevotellaceae</taxon>
        <taxon>Segatella</taxon>
    </lineage>
</organism>
<evidence type="ECO:0000256" key="1">
    <source>
        <dbReference type="SAM" id="Phobius"/>
    </source>
</evidence>
<gene>
    <name evidence="2" type="ORF">HMPREF9135_0692</name>
</gene>
<name>U2P490_9BACT</name>
<evidence type="ECO:0000313" key="2">
    <source>
        <dbReference type="EMBL" id="ERK38956.1"/>
    </source>
</evidence>
<keyword evidence="1" id="KW-0472">Membrane</keyword>
<dbReference type="EMBL" id="AWEY01000032">
    <property type="protein sequence ID" value="ERK38956.1"/>
    <property type="molecule type" value="Genomic_DNA"/>
</dbReference>
<sequence length="67" mass="7709">MTINATKSTFHTLTAALSLANIWLFIDYQALYNKEMLFFLKKEEDSSTLQRLGHLPFFCHFGIVHSG</sequence>
<dbReference type="PATRIC" id="fig|1115809.3.peg.1696"/>
<reference evidence="2 3" key="1">
    <citation type="submission" date="2013-08" db="EMBL/GenBank/DDBJ databases">
        <authorList>
            <person name="Durkin A.S."/>
            <person name="Haft D.R."/>
            <person name="McCorrison J."/>
            <person name="Torralba M."/>
            <person name="Gillis M."/>
            <person name="Haft D.H."/>
            <person name="Methe B."/>
            <person name="Sutton G."/>
            <person name="Nelson K.E."/>
        </authorList>
    </citation>
    <scope>NUCLEOTIDE SEQUENCE [LARGE SCALE GENOMIC DNA]</scope>
    <source>
        <strain evidence="2 3">F0067</strain>
    </source>
</reference>
<accession>U2P490</accession>
<dbReference type="Proteomes" id="UP000016648">
    <property type="component" value="Unassembled WGS sequence"/>
</dbReference>
<protein>
    <submittedName>
        <fullName evidence="2">Uncharacterized protein</fullName>
    </submittedName>
</protein>